<accession>A0A9X1L2S8</accession>
<proteinExistence type="predicted"/>
<dbReference type="InterPro" id="IPR027417">
    <property type="entry name" value="P-loop_NTPase"/>
</dbReference>
<dbReference type="AlphaFoldDB" id="A0A9X1L2S8"/>
<dbReference type="Gene3D" id="3.40.50.300">
    <property type="entry name" value="P-loop containing nucleotide triphosphate hydrolases"/>
    <property type="match status" value="1"/>
</dbReference>
<dbReference type="EMBL" id="JAIXNE010000006">
    <property type="protein sequence ID" value="MCA6078511.1"/>
    <property type="molecule type" value="Genomic_DNA"/>
</dbReference>
<dbReference type="Proteomes" id="UP001139409">
    <property type="component" value="Unassembled WGS sequence"/>
</dbReference>
<organism evidence="1 2">
    <name type="scientific">Fulvivirga sedimenti</name>
    <dbReference type="NCBI Taxonomy" id="2879465"/>
    <lineage>
        <taxon>Bacteria</taxon>
        <taxon>Pseudomonadati</taxon>
        <taxon>Bacteroidota</taxon>
        <taxon>Cytophagia</taxon>
        <taxon>Cytophagales</taxon>
        <taxon>Fulvivirgaceae</taxon>
        <taxon>Fulvivirga</taxon>
    </lineage>
</organism>
<evidence type="ECO:0008006" key="3">
    <source>
        <dbReference type="Google" id="ProtNLM"/>
    </source>
</evidence>
<evidence type="ECO:0000313" key="2">
    <source>
        <dbReference type="Proteomes" id="UP001139409"/>
    </source>
</evidence>
<dbReference type="RefSeq" id="WP_225699369.1">
    <property type="nucleotide sequence ID" value="NZ_JAIXNE010000006.1"/>
</dbReference>
<gene>
    <name evidence="1" type="ORF">LDX50_26795</name>
</gene>
<name>A0A9X1L2S8_9BACT</name>
<sequence>MSVIGIGGTSRSGKSSLAISLSEVLENATVIHQDEFNAEILPRIRDHVDWEIPAAVDFKKIISSIEEKQLSYDHIVVEGILIFAHPGLNSLFDKRIVLTIDEESFKKRKRLDLRWGQEPEWYIQHIWDSHLEYGFPPQKFDQLVLNTSTSIDIDQAINYIRR</sequence>
<reference evidence="1" key="1">
    <citation type="submission" date="2021-09" db="EMBL/GenBank/DDBJ databases">
        <title>Fulvivirga sp. isolated from coastal sediment.</title>
        <authorList>
            <person name="Yu H."/>
        </authorList>
    </citation>
    <scope>NUCLEOTIDE SEQUENCE</scope>
    <source>
        <strain evidence="1">1062</strain>
    </source>
</reference>
<keyword evidence="2" id="KW-1185">Reference proteome</keyword>
<comment type="caution">
    <text evidence="1">The sequence shown here is derived from an EMBL/GenBank/DDBJ whole genome shotgun (WGS) entry which is preliminary data.</text>
</comment>
<dbReference type="SUPFAM" id="SSF52540">
    <property type="entry name" value="P-loop containing nucleoside triphosphate hydrolases"/>
    <property type="match status" value="1"/>
</dbReference>
<evidence type="ECO:0000313" key="1">
    <source>
        <dbReference type="EMBL" id="MCA6078511.1"/>
    </source>
</evidence>
<protein>
    <recommendedName>
        <fullName evidence="3">Phosphoribulokinase/uridine kinase domain-containing protein</fullName>
    </recommendedName>
</protein>